<organism evidence="4 5">
    <name type="scientific">candidate division TA06 bacterium 34_109</name>
    <dbReference type="NCBI Taxonomy" id="1635277"/>
    <lineage>
        <taxon>Bacteria</taxon>
        <taxon>Bacteria division TA06</taxon>
    </lineage>
</organism>
<dbReference type="PANTHER" id="PTHR43213:SF5">
    <property type="entry name" value="BIFUNCTIONAL DTTP_UTP PYROPHOSPHATASE_METHYLTRANSFERASE PROTEIN-RELATED"/>
    <property type="match status" value="1"/>
</dbReference>
<dbReference type="EC" id="3.6.1.9" evidence="3"/>
<feature type="site" description="Important for substrate specificity" evidence="3">
    <location>
        <position position="155"/>
    </location>
</feature>
<reference evidence="5" key="1">
    <citation type="journal article" date="2015" name="MBio">
        <title>Genome-Resolved Metagenomic Analysis Reveals Roles for Candidate Phyla and Other Microbial Community Members in Biogeochemical Transformations in Oil Reservoirs.</title>
        <authorList>
            <person name="Hu P."/>
            <person name="Tom L."/>
            <person name="Singh A."/>
            <person name="Thomas B.C."/>
            <person name="Baker B.J."/>
            <person name="Piceno Y.M."/>
            <person name="Andersen G.L."/>
            <person name="Banfield J.F."/>
        </authorList>
    </citation>
    <scope>NUCLEOTIDE SEQUENCE [LARGE SCALE GENOMIC DNA]</scope>
</reference>
<keyword evidence="2 3" id="KW-0378">Hydrolase</keyword>
<dbReference type="Gene3D" id="3.90.950.10">
    <property type="match status" value="1"/>
</dbReference>
<feature type="site" description="Important for substrate specificity" evidence="3">
    <location>
        <position position="73"/>
    </location>
</feature>
<dbReference type="GO" id="GO:0036221">
    <property type="term" value="F:UTP diphosphatase activity"/>
    <property type="evidence" value="ECO:0007669"/>
    <property type="project" value="RHEA"/>
</dbReference>
<dbReference type="CDD" id="cd00555">
    <property type="entry name" value="Maf"/>
    <property type="match status" value="1"/>
</dbReference>
<keyword evidence="3" id="KW-0963">Cytoplasm</keyword>
<dbReference type="InterPro" id="IPR029001">
    <property type="entry name" value="ITPase-like_fam"/>
</dbReference>
<comment type="cofactor">
    <cofactor evidence="1 3">
        <name>a divalent metal cation</name>
        <dbReference type="ChEBI" id="CHEBI:60240"/>
    </cofactor>
</comment>
<dbReference type="HAMAP" id="MF_00528">
    <property type="entry name" value="Maf"/>
    <property type="match status" value="1"/>
</dbReference>
<evidence type="ECO:0000256" key="2">
    <source>
        <dbReference type="ARBA" id="ARBA00022801"/>
    </source>
</evidence>
<comment type="catalytic activity">
    <reaction evidence="3">
        <text>UTP + H2O = UMP + diphosphate + H(+)</text>
        <dbReference type="Rhea" id="RHEA:29395"/>
        <dbReference type="ChEBI" id="CHEBI:15377"/>
        <dbReference type="ChEBI" id="CHEBI:15378"/>
        <dbReference type="ChEBI" id="CHEBI:33019"/>
        <dbReference type="ChEBI" id="CHEBI:46398"/>
        <dbReference type="ChEBI" id="CHEBI:57865"/>
        <dbReference type="EC" id="3.6.1.9"/>
    </reaction>
</comment>
<dbReference type="Pfam" id="PF02545">
    <property type="entry name" value="Maf"/>
    <property type="match status" value="1"/>
</dbReference>
<evidence type="ECO:0000313" key="5">
    <source>
        <dbReference type="Proteomes" id="UP000053467"/>
    </source>
</evidence>
<comment type="similarity">
    <text evidence="3">Belongs to the Maf family. YhdE subfamily.</text>
</comment>
<accession>A0A117M669</accession>
<protein>
    <recommendedName>
        <fullName evidence="3">dTTP/UTP pyrophosphatase</fullName>
        <shortName evidence="3">dTTPase/UTPase</shortName>
        <ecNumber evidence="3">3.6.1.9</ecNumber>
    </recommendedName>
    <alternativeName>
        <fullName evidence="3">Nucleoside triphosphate pyrophosphatase</fullName>
    </alternativeName>
    <alternativeName>
        <fullName evidence="3">Nucleotide pyrophosphatase</fullName>
        <shortName evidence="3">Nucleotide PPase</shortName>
    </alternativeName>
</protein>
<comment type="subcellular location">
    <subcellularLocation>
        <location evidence="3">Cytoplasm</location>
    </subcellularLocation>
</comment>
<evidence type="ECO:0000256" key="3">
    <source>
        <dbReference type="HAMAP-Rule" id="MF_00528"/>
    </source>
</evidence>
<gene>
    <name evidence="4" type="ORF">XE03_1435</name>
</gene>
<dbReference type="PIRSF" id="PIRSF006305">
    <property type="entry name" value="Maf"/>
    <property type="match status" value="1"/>
</dbReference>
<dbReference type="NCBIfam" id="TIGR00172">
    <property type="entry name" value="maf"/>
    <property type="match status" value="1"/>
</dbReference>
<feature type="active site" description="Proton acceptor" evidence="3">
    <location>
        <position position="72"/>
    </location>
</feature>
<dbReference type="PATRIC" id="fig|1635277.3.peg.553"/>
<comment type="caution">
    <text evidence="3">Lacks conserved residue(s) required for the propagation of feature annotation.</text>
</comment>
<keyword evidence="3" id="KW-0546">Nucleotide metabolism</keyword>
<dbReference type="GO" id="GO:0036218">
    <property type="term" value="F:dTTP diphosphatase activity"/>
    <property type="evidence" value="ECO:0007669"/>
    <property type="project" value="RHEA"/>
</dbReference>
<comment type="caution">
    <text evidence="4">The sequence shown here is derived from an EMBL/GenBank/DDBJ whole genome shotgun (WGS) entry which is preliminary data.</text>
</comment>
<dbReference type="SUPFAM" id="SSF52972">
    <property type="entry name" value="ITPase-like"/>
    <property type="match status" value="1"/>
</dbReference>
<proteinExistence type="inferred from homology"/>
<evidence type="ECO:0000313" key="4">
    <source>
        <dbReference type="EMBL" id="KUK86559.1"/>
    </source>
</evidence>
<comment type="catalytic activity">
    <reaction evidence="3">
        <text>dTTP + H2O = dTMP + diphosphate + H(+)</text>
        <dbReference type="Rhea" id="RHEA:28534"/>
        <dbReference type="ChEBI" id="CHEBI:15377"/>
        <dbReference type="ChEBI" id="CHEBI:15378"/>
        <dbReference type="ChEBI" id="CHEBI:33019"/>
        <dbReference type="ChEBI" id="CHEBI:37568"/>
        <dbReference type="ChEBI" id="CHEBI:63528"/>
        <dbReference type="EC" id="3.6.1.9"/>
    </reaction>
</comment>
<dbReference type="EMBL" id="LGGX01000016">
    <property type="protein sequence ID" value="KUK86559.1"/>
    <property type="molecule type" value="Genomic_DNA"/>
</dbReference>
<dbReference type="GO" id="GO:0005737">
    <property type="term" value="C:cytoplasm"/>
    <property type="evidence" value="ECO:0007669"/>
    <property type="project" value="UniProtKB-SubCell"/>
</dbReference>
<dbReference type="AlphaFoldDB" id="A0A117M669"/>
<dbReference type="InterPro" id="IPR003697">
    <property type="entry name" value="Maf-like"/>
</dbReference>
<sequence length="198" mass="22839">MKKNNIEIVLASESKRRIELLKSLGVQFKTVKHSHSENHTEVKEPTDFVLLCSYEKSKSVLKNDNQLIIGADTIVYLDGKIIGKPSDKKDGCRMLKMLSGKKHSVYTGLTLIYKNRILSDYAKTEVFFRKISNRELKWYLDNASFLDKAGGYAVQDEASIFIEKIDGDFFNVVGFPIFLFSKMFKKITKMDIFEFIRK</sequence>
<name>A0A117M669_UNCT6</name>
<dbReference type="Proteomes" id="UP000053467">
    <property type="component" value="Unassembled WGS sequence"/>
</dbReference>
<comment type="function">
    <text evidence="3">Nucleoside triphosphate pyrophosphatase that hydrolyzes dTTP and UTP. May have a dual role in cell division arrest and in preventing the incorporation of modified nucleotides into cellular nucleic acids.</text>
</comment>
<feature type="site" description="Important for substrate specificity" evidence="3">
    <location>
        <position position="16"/>
    </location>
</feature>
<evidence type="ECO:0000256" key="1">
    <source>
        <dbReference type="ARBA" id="ARBA00001968"/>
    </source>
</evidence>
<dbReference type="GO" id="GO:0009117">
    <property type="term" value="P:nucleotide metabolic process"/>
    <property type="evidence" value="ECO:0007669"/>
    <property type="project" value="UniProtKB-KW"/>
</dbReference>
<dbReference type="PANTHER" id="PTHR43213">
    <property type="entry name" value="BIFUNCTIONAL DTTP/UTP PYROPHOSPHATASE/METHYLTRANSFERASE PROTEIN-RELATED"/>
    <property type="match status" value="1"/>
</dbReference>